<dbReference type="PANTHER" id="PTHR43780:SF2">
    <property type="entry name" value="1-AMINOCYCLOPROPANE-1-CARBOXYLATE DEAMINASE-RELATED"/>
    <property type="match status" value="1"/>
</dbReference>
<dbReference type="AlphaFoldDB" id="E6WZA2"/>
<evidence type="ECO:0000256" key="4">
    <source>
        <dbReference type="PIRSR" id="PIRSR006278-1"/>
    </source>
</evidence>
<organism evidence="6 7">
    <name type="scientific">Nitratifractor salsuginis (strain DSM 16511 / JCM 12458 / E9I37-1)</name>
    <dbReference type="NCBI Taxonomy" id="749222"/>
    <lineage>
        <taxon>Bacteria</taxon>
        <taxon>Pseudomonadati</taxon>
        <taxon>Campylobacterota</taxon>
        <taxon>Epsilonproteobacteria</taxon>
        <taxon>Campylobacterales</taxon>
        <taxon>Sulfurovaceae</taxon>
        <taxon>Nitratifractor</taxon>
    </lineage>
</organism>
<dbReference type="RefSeq" id="WP_013554304.1">
    <property type="nucleotide sequence ID" value="NC_014935.1"/>
</dbReference>
<evidence type="ECO:0000256" key="1">
    <source>
        <dbReference type="ARBA" id="ARBA00001933"/>
    </source>
</evidence>
<sequence>MELELAAPTPVESIVIEGKHFYLKRDDLIHPDFSGNKARKFHHWLRADLPRIKRVVSYGSVQSNAMYSLSVLAKMRGWEFHYYVDHIPGYLREHPVGNYRAALENGAVFNEKIEMRNEKFGEETLFVEEGGRQPEAEEGIALLAGEISQWQRENGIEKLTVFLPSGTGTTALYLNKSFSTLNTQRSDLTTKVVTVPCVGDARYLRKQFAMLEPDEDLWPRIVDLPRKYHFGKLYREFYQLWLELYRQTGVVFDLLYDPKGWQTLLQYREDLDGALLYLHQGGLKGNESMLPRYRRKFPDLEKENCGEK</sequence>
<dbReference type="PANTHER" id="PTHR43780">
    <property type="entry name" value="1-AMINOCYCLOPROPANE-1-CARBOXYLATE DEAMINASE-RELATED"/>
    <property type="match status" value="1"/>
</dbReference>
<dbReference type="InterPro" id="IPR036052">
    <property type="entry name" value="TrpB-like_PALP_sf"/>
</dbReference>
<name>E6WZA2_NITSE</name>
<reference evidence="6 7" key="1">
    <citation type="journal article" date="2011" name="Stand. Genomic Sci.">
        <title>Complete genome sequence of Nitratifractor salsuginis type strain (E9I37-1).</title>
        <authorList>
            <person name="Anderson I."/>
            <person name="Sikorski J."/>
            <person name="Zeytun A."/>
            <person name="Nolan M."/>
            <person name="Lapidus A."/>
            <person name="Lucas S."/>
            <person name="Hammon N."/>
            <person name="Deshpande S."/>
            <person name="Cheng J.F."/>
            <person name="Tapia R."/>
            <person name="Han C."/>
            <person name="Goodwin L."/>
            <person name="Pitluck S."/>
            <person name="Liolios K."/>
            <person name="Pagani I."/>
            <person name="Ivanova N."/>
            <person name="Huntemann M."/>
            <person name="Mavromatis K."/>
            <person name="Ovchinikova G."/>
            <person name="Pati A."/>
            <person name="Chen A."/>
            <person name="Palaniappan K."/>
            <person name="Land M."/>
            <person name="Hauser L."/>
            <person name="Brambilla E.M."/>
            <person name="Ngatchou-Djao O.D."/>
            <person name="Rohde M."/>
            <person name="Tindall B.J."/>
            <person name="Goker M."/>
            <person name="Detter J.C."/>
            <person name="Woyke T."/>
            <person name="Bristow J."/>
            <person name="Eisen J.A."/>
            <person name="Markowitz V."/>
            <person name="Hugenholtz P."/>
            <person name="Klenk H.P."/>
            <person name="Kyrpides N.C."/>
        </authorList>
    </citation>
    <scope>NUCLEOTIDE SEQUENCE [LARGE SCALE GENOMIC DNA]</scope>
    <source>
        <strain evidence="7">DSM 16511 / JCM 12458 / E9I37-1</strain>
    </source>
</reference>
<dbReference type="SUPFAM" id="SSF53686">
    <property type="entry name" value="Tryptophan synthase beta subunit-like PLP-dependent enzymes"/>
    <property type="match status" value="1"/>
</dbReference>
<evidence type="ECO:0000313" key="6">
    <source>
        <dbReference type="EMBL" id="ADV46614.1"/>
    </source>
</evidence>
<protein>
    <recommendedName>
        <fullName evidence="8">1-aminocyclopropane-1-carboxylate deaminase</fullName>
    </recommendedName>
</protein>
<evidence type="ECO:0000256" key="3">
    <source>
        <dbReference type="ARBA" id="ARBA00022898"/>
    </source>
</evidence>
<dbReference type="STRING" id="749222.Nitsa_1363"/>
<evidence type="ECO:0000256" key="5">
    <source>
        <dbReference type="PIRSR" id="PIRSR006278-2"/>
    </source>
</evidence>
<comment type="cofactor">
    <cofactor evidence="1">
        <name>pyridoxal 5'-phosphate</name>
        <dbReference type="ChEBI" id="CHEBI:597326"/>
    </cofactor>
</comment>
<evidence type="ECO:0008006" key="8">
    <source>
        <dbReference type="Google" id="ProtNLM"/>
    </source>
</evidence>
<dbReference type="InterPro" id="IPR027278">
    <property type="entry name" value="ACCD_DCysDesulf"/>
</dbReference>
<keyword evidence="7" id="KW-1185">Reference proteome</keyword>
<feature type="modified residue" description="N6-(pyridoxal phosphate)lysine" evidence="5">
    <location>
        <position position="37"/>
    </location>
</feature>
<comment type="similarity">
    <text evidence="2">Belongs to the ACC deaminase/D-cysteine desulfhydrase family.</text>
</comment>
<gene>
    <name evidence="6" type="ordered locus">Nitsa_1363</name>
</gene>
<dbReference type="eggNOG" id="COG2515">
    <property type="taxonomic scope" value="Bacteria"/>
</dbReference>
<reference evidence="7" key="2">
    <citation type="submission" date="2011-01" db="EMBL/GenBank/DDBJ databases">
        <title>The complete genome of Nitratifractor salsuginis DSM 16511.</title>
        <authorList>
            <consortium name="US DOE Joint Genome Institute (JGI-PGF)"/>
            <person name="Lucas S."/>
            <person name="Copeland A."/>
            <person name="Lapidus A."/>
            <person name="Bruce D."/>
            <person name="Goodwin L."/>
            <person name="Pitluck S."/>
            <person name="Kyrpides N."/>
            <person name="Mavromatis K."/>
            <person name="Ivanova N."/>
            <person name="Mikhailova N."/>
            <person name="Zeytun A."/>
            <person name="Detter J.C."/>
            <person name="Tapia R."/>
            <person name="Han C."/>
            <person name="Land M."/>
            <person name="Hauser L."/>
            <person name="Markowitz V."/>
            <person name="Cheng J.-F."/>
            <person name="Hugenholtz P."/>
            <person name="Woyke T."/>
            <person name="Wu D."/>
            <person name="Tindall B."/>
            <person name="Schuetze A."/>
            <person name="Brambilla E."/>
            <person name="Klenk H.-P."/>
            <person name="Eisen J.A."/>
        </authorList>
    </citation>
    <scope>NUCLEOTIDE SEQUENCE [LARGE SCALE GENOMIC DNA]</scope>
    <source>
        <strain evidence="7">DSM 16511 / JCM 12458 / E9I37-1</strain>
    </source>
</reference>
<dbReference type="EMBL" id="CP002452">
    <property type="protein sequence ID" value="ADV46614.1"/>
    <property type="molecule type" value="Genomic_DNA"/>
</dbReference>
<evidence type="ECO:0000313" key="7">
    <source>
        <dbReference type="Proteomes" id="UP000008633"/>
    </source>
</evidence>
<evidence type="ECO:0000256" key="2">
    <source>
        <dbReference type="ARBA" id="ARBA00008639"/>
    </source>
</evidence>
<feature type="active site" description="Nucleophile" evidence="4">
    <location>
        <position position="63"/>
    </location>
</feature>
<accession>E6WZA2</accession>
<dbReference type="KEGG" id="nsa:Nitsa_1363"/>
<proteinExistence type="inferred from homology"/>
<dbReference type="PIRSF" id="PIRSF006278">
    <property type="entry name" value="ACCD_DCysDesulf"/>
    <property type="match status" value="1"/>
</dbReference>
<dbReference type="Gene3D" id="3.40.50.1100">
    <property type="match status" value="2"/>
</dbReference>
<dbReference type="Proteomes" id="UP000008633">
    <property type="component" value="Chromosome"/>
</dbReference>
<dbReference type="GO" id="GO:0019148">
    <property type="term" value="F:D-cysteine desulfhydrase activity"/>
    <property type="evidence" value="ECO:0007669"/>
    <property type="project" value="TreeGrafter"/>
</dbReference>
<dbReference type="HOGENOM" id="CLU_061664_0_0_7"/>
<keyword evidence="3 5" id="KW-0663">Pyridoxal phosphate</keyword>
<dbReference type="OrthoDB" id="5291638at2"/>